<comment type="caution">
    <text evidence="14">The sequence shown here is derived from an EMBL/GenBank/DDBJ whole genome shotgun (WGS) entry which is preliminary data.</text>
</comment>
<dbReference type="GO" id="GO:0006122">
    <property type="term" value="P:mitochondrial electron transport, ubiquinol to cytochrome c"/>
    <property type="evidence" value="ECO:0007669"/>
    <property type="project" value="UniProtKB-UniRule"/>
</dbReference>
<dbReference type="GO" id="GO:0045275">
    <property type="term" value="C:respiratory chain complex III"/>
    <property type="evidence" value="ECO:0007669"/>
    <property type="project" value="UniProtKB-UniRule"/>
</dbReference>
<organism evidence="14 15">
    <name type="scientific">Ditylenchus destructor</name>
    <dbReference type="NCBI Taxonomy" id="166010"/>
    <lineage>
        <taxon>Eukaryota</taxon>
        <taxon>Metazoa</taxon>
        <taxon>Ecdysozoa</taxon>
        <taxon>Nematoda</taxon>
        <taxon>Chromadorea</taxon>
        <taxon>Rhabditida</taxon>
        <taxon>Tylenchina</taxon>
        <taxon>Tylenchomorpha</taxon>
        <taxon>Sphaerularioidea</taxon>
        <taxon>Anguinidae</taxon>
        <taxon>Anguininae</taxon>
        <taxon>Ditylenchus</taxon>
    </lineage>
</organism>
<evidence type="ECO:0000256" key="9">
    <source>
        <dbReference type="ARBA" id="ARBA00022989"/>
    </source>
</evidence>
<gene>
    <name evidence="14" type="ORF">DdX_05566</name>
</gene>
<evidence type="ECO:0000256" key="6">
    <source>
        <dbReference type="ARBA" id="ARBA00022692"/>
    </source>
</evidence>
<dbReference type="PANTHER" id="PTHR12119">
    <property type="entry name" value="UBIQUINOL-CYTOCHROME C REDUCTASE COMPLEX UBIQUINONE-BINDING PROTEIN QP-C"/>
    <property type="match status" value="1"/>
</dbReference>
<keyword evidence="7 13" id="KW-0999">Mitochondrion inner membrane</keyword>
<evidence type="ECO:0000256" key="8">
    <source>
        <dbReference type="ARBA" id="ARBA00022982"/>
    </source>
</evidence>
<evidence type="ECO:0000256" key="7">
    <source>
        <dbReference type="ARBA" id="ARBA00022792"/>
    </source>
</evidence>
<evidence type="ECO:0000313" key="14">
    <source>
        <dbReference type="EMBL" id="KAI1720190.1"/>
    </source>
</evidence>
<keyword evidence="11" id="KW-0472">Membrane</keyword>
<keyword evidence="5 13" id="KW-0679">Respiratory chain</keyword>
<dbReference type="GO" id="GO:0005743">
    <property type="term" value="C:mitochondrial inner membrane"/>
    <property type="evidence" value="ECO:0007669"/>
    <property type="project" value="UniProtKB-SubCell"/>
</dbReference>
<comment type="subcellular location">
    <subcellularLocation>
        <location evidence="1 13">Mitochondrion inner membrane</location>
        <topology evidence="1 13">Single-pass membrane protein</topology>
    </subcellularLocation>
</comment>
<dbReference type="Gene3D" id="1.20.5.210">
    <property type="entry name" value="Cytochrome b-c1 complex subunit 8"/>
    <property type="match status" value="1"/>
</dbReference>
<protein>
    <recommendedName>
        <fullName evidence="3 13">Cytochrome b-c1 complex subunit 8</fullName>
    </recommendedName>
    <alternativeName>
        <fullName evidence="13">Complex III subunit 8</fullName>
    </alternativeName>
</protein>
<accession>A0AAD4R3I5</accession>
<dbReference type="SUPFAM" id="SSF81508">
    <property type="entry name" value="Ubiquinone-binding protein QP-C of cytochrome bc1 complex (Ubiquinol-cytochrome c reductase)"/>
    <property type="match status" value="1"/>
</dbReference>
<name>A0AAD4R3I5_9BILA</name>
<keyword evidence="8 13" id="KW-0249">Electron transport</keyword>
<evidence type="ECO:0000256" key="4">
    <source>
        <dbReference type="ARBA" id="ARBA00022448"/>
    </source>
</evidence>
<evidence type="ECO:0000256" key="13">
    <source>
        <dbReference type="RuleBase" id="RU368118"/>
    </source>
</evidence>
<dbReference type="Proteomes" id="UP001201812">
    <property type="component" value="Unassembled WGS sequence"/>
</dbReference>
<keyword evidence="6" id="KW-0812">Transmembrane</keyword>
<comment type="similarity">
    <text evidence="2 13">Belongs to the UQCRQ/QCR8 family.</text>
</comment>
<dbReference type="EMBL" id="JAKKPZ010000006">
    <property type="protein sequence ID" value="KAI1720190.1"/>
    <property type="molecule type" value="Genomic_DNA"/>
</dbReference>
<sequence>MHLSPKVLGKHFGNLTKVYGEYRFHISPNEQKAWKGFTNDAFVKVFKEYVWHSWHFYTPSVIAAYLVYDWAKKENYRVNRKDPKEFENDE</sequence>
<comment type="function">
    <text evidence="13">Component of the ubiquinol-cytochrome c oxidoreductase, a multisubunit transmembrane complex that is part of the mitochondrial electron transport chain which drives oxidative phosphorylation. The complex plays an important role in the uptake of multiple carbon sources present in different host niches.</text>
</comment>
<evidence type="ECO:0000256" key="5">
    <source>
        <dbReference type="ARBA" id="ARBA00022660"/>
    </source>
</evidence>
<dbReference type="AlphaFoldDB" id="A0AAD4R3I5"/>
<dbReference type="Pfam" id="PF02939">
    <property type="entry name" value="UcrQ"/>
    <property type="match status" value="1"/>
</dbReference>
<evidence type="ECO:0000313" key="15">
    <source>
        <dbReference type="Proteomes" id="UP001201812"/>
    </source>
</evidence>
<dbReference type="PANTHER" id="PTHR12119:SF2">
    <property type="entry name" value="CYTOCHROME B-C1 COMPLEX SUBUNIT 8"/>
    <property type="match status" value="1"/>
</dbReference>
<keyword evidence="10 13" id="KW-0496">Mitochondrion</keyword>
<dbReference type="InterPro" id="IPR036642">
    <property type="entry name" value="Cyt_bc1_su8_sf"/>
</dbReference>
<keyword evidence="4 13" id="KW-0813">Transport</keyword>
<dbReference type="InterPro" id="IPR004205">
    <property type="entry name" value="Cyt_bc1_su8"/>
</dbReference>
<evidence type="ECO:0000256" key="12">
    <source>
        <dbReference type="ARBA" id="ARBA00047105"/>
    </source>
</evidence>
<proteinExistence type="inferred from homology"/>
<reference evidence="14" key="1">
    <citation type="submission" date="2022-01" db="EMBL/GenBank/DDBJ databases">
        <title>Genome Sequence Resource for Two Populations of Ditylenchus destructor, the Migratory Endoparasitic Phytonematode.</title>
        <authorList>
            <person name="Zhang H."/>
            <person name="Lin R."/>
            <person name="Xie B."/>
        </authorList>
    </citation>
    <scope>NUCLEOTIDE SEQUENCE</scope>
    <source>
        <strain evidence="14">BazhouSP</strain>
    </source>
</reference>
<keyword evidence="15" id="KW-1185">Reference proteome</keyword>
<evidence type="ECO:0000256" key="10">
    <source>
        <dbReference type="ARBA" id="ARBA00023128"/>
    </source>
</evidence>
<keyword evidence="9" id="KW-1133">Transmembrane helix</keyword>
<evidence type="ECO:0000256" key="2">
    <source>
        <dbReference type="ARBA" id="ARBA00007668"/>
    </source>
</evidence>
<comment type="subunit">
    <text evidence="12 13">Component of the ubiquinol-cytochrome c oxidoreductase (cytochrome b-c1 complex, complex III, CIII), a multisubunit enzyme composed of 11 subunits. The complex is composed of 3 respiratory subunits cytochrome b, cytochrome c1 and Rieske protein UQCRFS1, 2 core protein subunits UQCRC1/QCR1 and UQCRC2/QCR2, and 6 low-molecular weight protein subunits UQCRH/QCR6, UQCRB/QCR7, UQCRQ/QCR8, UQCR10/QCR9, UQCR11/QCR10 and subunit 9, the cleavage product of Rieske protein UQCRFS1. The complex exists as an obligatory dimer and forms supercomplexes (SCs) in the inner mitochondrial membrane with NADH-ubiquinone oxidoreductase (complex I, CI) and cytochrome c oxidase (complex IV, CIV), resulting in different assemblies (supercomplex SCI(1)III(2)IV(1) and megacomplex MCI(2)III(2)IV(2)). Interacts with UQCC6.</text>
</comment>
<evidence type="ECO:0000256" key="3">
    <source>
        <dbReference type="ARBA" id="ARBA00016324"/>
    </source>
</evidence>
<evidence type="ECO:0000256" key="11">
    <source>
        <dbReference type="ARBA" id="ARBA00023136"/>
    </source>
</evidence>
<evidence type="ECO:0000256" key="1">
    <source>
        <dbReference type="ARBA" id="ARBA00004434"/>
    </source>
</evidence>